<keyword evidence="11" id="KW-1185">Reference proteome</keyword>
<dbReference type="EMBL" id="SNXS01000009">
    <property type="protein sequence ID" value="TDP62056.1"/>
    <property type="molecule type" value="Genomic_DNA"/>
</dbReference>
<evidence type="ECO:0000259" key="9">
    <source>
        <dbReference type="PROSITE" id="PS50928"/>
    </source>
</evidence>
<proteinExistence type="inferred from homology"/>
<dbReference type="SUPFAM" id="SSF161098">
    <property type="entry name" value="MetI-like"/>
    <property type="match status" value="1"/>
</dbReference>
<dbReference type="AlphaFoldDB" id="A0A4R6QGA4"/>
<dbReference type="Pfam" id="PF00528">
    <property type="entry name" value="BPD_transp_1"/>
    <property type="match status" value="1"/>
</dbReference>
<dbReference type="InterPro" id="IPR000515">
    <property type="entry name" value="MetI-like"/>
</dbReference>
<evidence type="ECO:0000313" key="10">
    <source>
        <dbReference type="EMBL" id="TDP62056.1"/>
    </source>
</evidence>
<evidence type="ECO:0000313" key="11">
    <source>
        <dbReference type="Proteomes" id="UP000295361"/>
    </source>
</evidence>
<dbReference type="Gene3D" id="1.10.3720.10">
    <property type="entry name" value="MetI-like"/>
    <property type="match status" value="1"/>
</dbReference>
<evidence type="ECO:0000256" key="1">
    <source>
        <dbReference type="ARBA" id="ARBA00004651"/>
    </source>
</evidence>
<dbReference type="PANTHER" id="PTHR30151">
    <property type="entry name" value="ALKANE SULFONATE ABC TRANSPORTER-RELATED, MEMBRANE SUBUNIT"/>
    <property type="match status" value="1"/>
</dbReference>
<keyword evidence="3" id="KW-1003">Cell membrane</keyword>
<dbReference type="InterPro" id="IPR035906">
    <property type="entry name" value="MetI-like_sf"/>
</dbReference>
<dbReference type="InParanoid" id="A0A4R6QGA4"/>
<feature type="transmembrane region" description="Helical" evidence="7">
    <location>
        <begin position="121"/>
        <end position="143"/>
    </location>
</feature>
<evidence type="ECO:0000256" key="8">
    <source>
        <dbReference type="SAM" id="MobiDB-lite"/>
    </source>
</evidence>
<keyword evidence="5 7" id="KW-1133">Transmembrane helix</keyword>
<evidence type="ECO:0000256" key="7">
    <source>
        <dbReference type="RuleBase" id="RU363032"/>
    </source>
</evidence>
<dbReference type="GO" id="GO:0005886">
    <property type="term" value="C:plasma membrane"/>
    <property type="evidence" value="ECO:0007669"/>
    <property type="project" value="UniProtKB-SubCell"/>
</dbReference>
<protein>
    <submittedName>
        <fullName evidence="10">NitT/TauT family transport system permease protein</fullName>
    </submittedName>
</protein>
<feature type="domain" description="ABC transmembrane type-1" evidence="9">
    <location>
        <begin position="83"/>
        <end position="263"/>
    </location>
</feature>
<comment type="subcellular location">
    <subcellularLocation>
        <location evidence="1 7">Cell membrane</location>
        <topology evidence="1 7">Multi-pass membrane protein</topology>
    </subcellularLocation>
</comment>
<feature type="transmembrane region" description="Helical" evidence="7">
    <location>
        <begin position="28"/>
        <end position="47"/>
    </location>
</feature>
<comment type="caution">
    <text evidence="10">The sequence shown here is derived from an EMBL/GenBank/DDBJ whole genome shotgun (WGS) entry which is preliminary data.</text>
</comment>
<feature type="transmembrane region" description="Helical" evidence="7">
    <location>
        <begin position="242"/>
        <end position="263"/>
    </location>
</feature>
<sequence>MNNSSSSPRRMAHPQPASAASSRSTGSGAAGIIVARLALLLIILLAWELASGRLVATFYASKPSQIAAVLWMWLRDGSLFFHMSITALEAFLGFVIGGVLGMAVGIAMGRSPRLAQLLDPFIMTFYSLPKVALAPLFILWLGIGLEMKVALTAAIVFFLVFLNTYTGVRNVSRELESILRLMGANERDVLTKVVLPSAVTWVFAGLRISVPYALIGAIVGELMASNKGLGSLLVLAQGQLDTAGVFAALAAIMCLAIVMNLLVKAAETRMTPWKSAEGQRELSI</sequence>
<feature type="region of interest" description="Disordered" evidence="8">
    <location>
        <begin position="1"/>
        <end position="25"/>
    </location>
</feature>
<dbReference type="PROSITE" id="PS50928">
    <property type="entry name" value="ABC_TM1"/>
    <property type="match status" value="1"/>
</dbReference>
<gene>
    <name evidence="10" type="ORF">DES47_10936</name>
</gene>
<keyword evidence="2 7" id="KW-0813">Transport</keyword>
<comment type="similarity">
    <text evidence="7">Belongs to the binding-protein-dependent transport system permease family.</text>
</comment>
<evidence type="ECO:0000256" key="6">
    <source>
        <dbReference type="ARBA" id="ARBA00023136"/>
    </source>
</evidence>
<name>A0A4R6QGA4_9BURK</name>
<dbReference type="RefSeq" id="WP_208115100.1">
    <property type="nucleotide sequence ID" value="NZ_SNXS01000009.1"/>
</dbReference>
<dbReference type="Proteomes" id="UP000295361">
    <property type="component" value="Unassembled WGS sequence"/>
</dbReference>
<feature type="transmembrane region" description="Helical" evidence="7">
    <location>
        <begin position="149"/>
        <end position="168"/>
    </location>
</feature>
<evidence type="ECO:0000256" key="4">
    <source>
        <dbReference type="ARBA" id="ARBA00022692"/>
    </source>
</evidence>
<dbReference type="PANTHER" id="PTHR30151:SF20">
    <property type="entry name" value="ABC TRANSPORTER PERMEASE PROTEIN HI_0355-RELATED"/>
    <property type="match status" value="1"/>
</dbReference>
<keyword evidence="4 7" id="KW-0812">Transmembrane</keyword>
<accession>A0A4R6QGA4</accession>
<dbReference type="GO" id="GO:0055085">
    <property type="term" value="P:transmembrane transport"/>
    <property type="evidence" value="ECO:0007669"/>
    <property type="project" value="InterPro"/>
</dbReference>
<evidence type="ECO:0000256" key="2">
    <source>
        <dbReference type="ARBA" id="ARBA00022448"/>
    </source>
</evidence>
<keyword evidence="6 7" id="KW-0472">Membrane</keyword>
<evidence type="ECO:0000256" key="3">
    <source>
        <dbReference type="ARBA" id="ARBA00022475"/>
    </source>
</evidence>
<feature type="transmembrane region" description="Helical" evidence="7">
    <location>
        <begin position="80"/>
        <end position="109"/>
    </location>
</feature>
<feature type="transmembrane region" description="Helical" evidence="7">
    <location>
        <begin position="189"/>
        <end position="222"/>
    </location>
</feature>
<evidence type="ECO:0000256" key="5">
    <source>
        <dbReference type="ARBA" id="ARBA00022989"/>
    </source>
</evidence>
<reference evidence="10 11" key="1">
    <citation type="submission" date="2019-03" db="EMBL/GenBank/DDBJ databases">
        <title>Genomic Encyclopedia of Type Strains, Phase IV (KMG-IV): sequencing the most valuable type-strain genomes for metagenomic binning, comparative biology and taxonomic classification.</title>
        <authorList>
            <person name="Goeker M."/>
        </authorList>
    </citation>
    <scope>NUCLEOTIDE SEQUENCE [LARGE SCALE GENOMIC DNA]</scope>
    <source>
        <strain evidence="10 11">DSM 16998</strain>
    </source>
</reference>
<dbReference type="CDD" id="cd06261">
    <property type="entry name" value="TM_PBP2"/>
    <property type="match status" value="1"/>
</dbReference>
<organism evidence="10 11">
    <name type="scientific">Roseateles toxinivorans</name>
    <dbReference type="NCBI Taxonomy" id="270368"/>
    <lineage>
        <taxon>Bacteria</taxon>
        <taxon>Pseudomonadati</taxon>
        <taxon>Pseudomonadota</taxon>
        <taxon>Betaproteobacteria</taxon>
        <taxon>Burkholderiales</taxon>
        <taxon>Sphaerotilaceae</taxon>
        <taxon>Roseateles</taxon>
    </lineage>
</organism>